<dbReference type="InterPro" id="IPR029063">
    <property type="entry name" value="SAM-dependent_MTases_sf"/>
</dbReference>
<keyword evidence="1" id="KW-0489">Methyltransferase</keyword>
<keyword evidence="5" id="KW-1185">Reference proteome</keyword>
<evidence type="ECO:0000313" key="4">
    <source>
        <dbReference type="EMBL" id="ESZ92947.1"/>
    </source>
</evidence>
<dbReference type="PANTHER" id="PTHR43861">
    <property type="entry name" value="TRANS-ACONITATE 2-METHYLTRANSFERASE-RELATED"/>
    <property type="match status" value="1"/>
</dbReference>
<name>W9C881_SCLBF</name>
<proteinExistence type="predicted"/>
<sequence>MPTQYDSIGINYDTLNSVPIQQIQHVAMRKLLDPLTSSTRVLELACGTGFYTRQLLSCGASHVTALDISSSMISAAQKALRAEMKEHACFYVADCARRDMWDNSELEAQKGTFDVVVTAWLLNYAATGEEMQSMFENIYAALKPGGRFIALTVHAAIIDKFQFDDPLNEGEKYLGTVYNVIGRVGDGFKMCCRAFGEPKIEWEFYFLREEVYSKAAVNAGMGRLEWTVVLPEEKHLRSLGEKYWQPYLDRPKAAICMSRKPDPE</sequence>
<comment type="caution">
    <text evidence="4">The sequence shown here is derived from an EMBL/GenBank/DDBJ whole genome shotgun (WGS) entry which is preliminary data.</text>
</comment>
<dbReference type="GO" id="GO:0008168">
    <property type="term" value="F:methyltransferase activity"/>
    <property type="evidence" value="ECO:0007669"/>
    <property type="project" value="UniProtKB-KW"/>
</dbReference>
<accession>W9C881</accession>
<dbReference type="GO" id="GO:0032259">
    <property type="term" value="P:methylation"/>
    <property type="evidence" value="ECO:0007669"/>
    <property type="project" value="UniProtKB-KW"/>
</dbReference>
<dbReference type="PANTHER" id="PTHR43861:SF1">
    <property type="entry name" value="TRANS-ACONITATE 2-METHYLTRANSFERASE"/>
    <property type="match status" value="1"/>
</dbReference>
<reference evidence="4 5" key="1">
    <citation type="journal article" date="2014" name="Genome Announc.">
        <title>Draft genome sequence of Sclerotinia borealis, a psychrophilic plant pathogenic fungus.</title>
        <authorList>
            <person name="Mardanov A.V."/>
            <person name="Beletsky A.V."/>
            <person name="Kadnikov V.V."/>
            <person name="Ignatov A.N."/>
            <person name="Ravin N.V."/>
        </authorList>
    </citation>
    <scope>NUCLEOTIDE SEQUENCE [LARGE SCALE GENOMIC DNA]</scope>
    <source>
        <strain evidence="5">F-4157</strain>
    </source>
</reference>
<evidence type="ECO:0000313" key="5">
    <source>
        <dbReference type="Proteomes" id="UP000019487"/>
    </source>
</evidence>
<evidence type="ECO:0000256" key="2">
    <source>
        <dbReference type="ARBA" id="ARBA00022679"/>
    </source>
</evidence>
<dbReference type="EMBL" id="AYSA01000349">
    <property type="protein sequence ID" value="ESZ92947.1"/>
    <property type="molecule type" value="Genomic_DNA"/>
</dbReference>
<feature type="domain" description="Methyltransferase" evidence="3">
    <location>
        <begin position="41"/>
        <end position="146"/>
    </location>
</feature>
<dbReference type="Proteomes" id="UP000019487">
    <property type="component" value="Unassembled WGS sequence"/>
</dbReference>
<dbReference type="InterPro" id="IPR041698">
    <property type="entry name" value="Methyltransf_25"/>
</dbReference>
<evidence type="ECO:0000256" key="1">
    <source>
        <dbReference type="ARBA" id="ARBA00022603"/>
    </source>
</evidence>
<dbReference type="AlphaFoldDB" id="W9C881"/>
<dbReference type="STRING" id="1432307.W9C881"/>
<dbReference type="OrthoDB" id="3647at2759"/>
<organism evidence="4 5">
    <name type="scientific">Sclerotinia borealis (strain F-4128)</name>
    <dbReference type="NCBI Taxonomy" id="1432307"/>
    <lineage>
        <taxon>Eukaryota</taxon>
        <taxon>Fungi</taxon>
        <taxon>Dikarya</taxon>
        <taxon>Ascomycota</taxon>
        <taxon>Pezizomycotina</taxon>
        <taxon>Leotiomycetes</taxon>
        <taxon>Helotiales</taxon>
        <taxon>Sclerotiniaceae</taxon>
        <taxon>Sclerotinia</taxon>
    </lineage>
</organism>
<evidence type="ECO:0000259" key="3">
    <source>
        <dbReference type="Pfam" id="PF13649"/>
    </source>
</evidence>
<dbReference type="SUPFAM" id="SSF53335">
    <property type="entry name" value="S-adenosyl-L-methionine-dependent methyltransferases"/>
    <property type="match status" value="1"/>
</dbReference>
<dbReference type="Pfam" id="PF13649">
    <property type="entry name" value="Methyltransf_25"/>
    <property type="match status" value="1"/>
</dbReference>
<dbReference type="Gene3D" id="3.40.50.150">
    <property type="entry name" value="Vaccinia Virus protein VP39"/>
    <property type="match status" value="1"/>
</dbReference>
<dbReference type="CDD" id="cd02440">
    <property type="entry name" value="AdoMet_MTases"/>
    <property type="match status" value="1"/>
</dbReference>
<gene>
    <name evidence="4" type="ORF">SBOR_6666</name>
</gene>
<dbReference type="HOGENOM" id="CLU_049749_3_2_1"/>
<protein>
    <recommendedName>
        <fullName evidence="3">Methyltransferase domain-containing protein</fullName>
    </recommendedName>
</protein>
<keyword evidence="2" id="KW-0808">Transferase</keyword>